<reference evidence="12" key="1">
    <citation type="journal article" date="2019" name="Int. J. Syst. Evol. Microbiol.">
        <title>The Global Catalogue of Microorganisms (GCM) 10K type strain sequencing project: providing services to taxonomists for standard genome sequencing and annotation.</title>
        <authorList>
            <consortium name="The Broad Institute Genomics Platform"/>
            <consortium name="The Broad Institute Genome Sequencing Center for Infectious Disease"/>
            <person name="Wu L."/>
            <person name="Ma J."/>
        </authorList>
    </citation>
    <scope>NUCLEOTIDE SEQUENCE [LARGE SCALE GENOMIC DNA]</scope>
    <source>
        <strain evidence="12">JCM 13518</strain>
    </source>
</reference>
<dbReference type="EC" id="2.5.1.15" evidence="5"/>
<evidence type="ECO:0000256" key="2">
    <source>
        <dbReference type="ARBA" id="ARBA00001946"/>
    </source>
</evidence>
<proteinExistence type="inferred from homology"/>
<evidence type="ECO:0000256" key="6">
    <source>
        <dbReference type="ARBA" id="ARBA00022679"/>
    </source>
</evidence>
<accession>A0ABP4VZ86</accession>
<dbReference type="Gene3D" id="3.20.20.20">
    <property type="entry name" value="Dihydropteroate synthase-like"/>
    <property type="match status" value="1"/>
</dbReference>
<dbReference type="InterPro" id="IPR011005">
    <property type="entry name" value="Dihydropteroate_synth-like_sf"/>
</dbReference>
<name>A0ABP4VZ86_9ACTN</name>
<evidence type="ECO:0000313" key="12">
    <source>
        <dbReference type="Proteomes" id="UP001501057"/>
    </source>
</evidence>
<comment type="similarity">
    <text evidence="4">Belongs to the DHPS family.</text>
</comment>
<sequence>MGVVNVTPDSFSDGGRWLDADAAIARGRRLVADGADLVDVGGESTRPGATRVDEPTELERVVPVVRELAADGVAVSVDTMRASVAAAAWEAGASLVNDVSGGRADPEMLQVVADAGAPFVVMHWRAHSASMQHADHTHYDVVVTDVVRELERQVADALDAGVRADRLVVDPGLGFSKTGEQNWEILASLEAFAALGHPLLVAASRKRFLGELLADGDELRPTDGRDDATAALSTVSARAGAWAVRVHEARPSADAVRVVARLGAQA</sequence>
<comment type="caution">
    <text evidence="11">The sequence shown here is derived from an EMBL/GenBank/DDBJ whole genome shotgun (WGS) entry which is preliminary data.</text>
</comment>
<evidence type="ECO:0000256" key="3">
    <source>
        <dbReference type="ARBA" id="ARBA00004763"/>
    </source>
</evidence>
<feature type="domain" description="Pterin-binding" evidence="10">
    <location>
        <begin position="1"/>
        <end position="257"/>
    </location>
</feature>
<dbReference type="PROSITE" id="PS50972">
    <property type="entry name" value="PTERIN_BINDING"/>
    <property type="match status" value="1"/>
</dbReference>
<dbReference type="InterPro" id="IPR045031">
    <property type="entry name" value="DHP_synth-like"/>
</dbReference>
<dbReference type="InterPro" id="IPR000489">
    <property type="entry name" value="Pterin-binding_dom"/>
</dbReference>
<evidence type="ECO:0000256" key="1">
    <source>
        <dbReference type="ARBA" id="ARBA00000012"/>
    </source>
</evidence>
<dbReference type="PANTHER" id="PTHR20941:SF1">
    <property type="entry name" value="FOLIC ACID SYNTHESIS PROTEIN FOL1"/>
    <property type="match status" value="1"/>
</dbReference>
<keyword evidence="6" id="KW-0808">Transferase</keyword>
<dbReference type="Pfam" id="PF00809">
    <property type="entry name" value="Pterin_bind"/>
    <property type="match status" value="1"/>
</dbReference>
<dbReference type="Proteomes" id="UP001501057">
    <property type="component" value="Unassembled WGS sequence"/>
</dbReference>
<organism evidence="11 12">
    <name type="scientific">Aeromicrobium alkaliterrae</name>
    <dbReference type="NCBI Taxonomy" id="302168"/>
    <lineage>
        <taxon>Bacteria</taxon>
        <taxon>Bacillati</taxon>
        <taxon>Actinomycetota</taxon>
        <taxon>Actinomycetes</taxon>
        <taxon>Propionibacteriales</taxon>
        <taxon>Nocardioidaceae</taxon>
        <taxon>Aeromicrobium</taxon>
    </lineage>
</organism>
<evidence type="ECO:0000256" key="9">
    <source>
        <dbReference type="ARBA" id="ARBA00022909"/>
    </source>
</evidence>
<evidence type="ECO:0000256" key="7">
    <source>
        <dbReference type="ARBA" id="ARBA00022723"/>
    </source>
</evidence>
<keyword evidence="7" id="KW-0479">Metal-binding</keyword>
<dbReference type="SUPFAM" id="SSF51717">
    <property type="entry name" value="Dihydropteroate synthetase-like"/>
    <property type="match status" value="1"/>
</dbReference>
<dbReference type="PROSITE" id="PS00793">
    <property type="entry name" value="DHPS_2"/>
    <property type="match status" value="1"/>
</dbReference>
<evidence type="ECO:0000256" key="8">
    <source>
        <dbReference type="ARBA" id="ARBA00022842"/>
    </source>
</evidence>
<dbReference type="NCBIfam" id="TIGR01496">
    <property type="entry name" value="DHPS"/>
    <property type="match status" value="1"/>
</dbReference>
<comment type="catalytic activity">
    <reaction evidence="1">
        <text>(7,8-dihydropterin-6-yl)methyl diphosphate + 4-aminobenzoate = 7,8-dihydropteroate + diphosphate</text>
        <dbReference type="Rhea" id="RHEA:19949"/>
        <dbReference type="ChEBI" id="CHEBI:17836"/>
        <dbReference type="ChEBI" id="CHEBI:17839"/>
        <dbReference type="ChEBI" id="CHEBI:33019"/>
        <dbReference type="ChEBI" id="CHEBI:72950"/>
        <dbReference type="EC" id="2.5.1.15"/>
    </reaction>
</comment>
<keyword evidence="9" id="KW-0289">Folate biosynthesis</keyword>
<comment type="pathway">
    <text evidence="3">Cofactor biosynthesis; tetrahydrofolate biosynthesis; 7,8-dihydrofolate from 2-amino-4-hydroxy-6-hydroxymethyl-7,8-dihydropteridine diphosphate and 4-aminobenzoate: step 1/2.</text>
</comment>
<dbReference type="InterPro" id="IPR006390">
    <property type="entry name" value="DHP_synth_dom"/>
</dbReference>
<dbReference type="RefSeq" id="WP_344202615.1">
    <property type="nucleotide sequence ID" value="NZ_BAAAME010000004.1"/>
</dbReference>
<gene>
    <name evidence="11" type="primary">folP</name>
    <name evidence="11" type="ORF">GCM10009710_22210</name>
</gene>
<dbReference type="EMBL" id="BAAAME010000004">
    <property type="protein sequence ID" value="GAA1741601.1"/>
    <property type="molecule type" value="Genomic_DNA"/>
</dbReference>
<dbReference type="PANTHER" id="PTHR20941">
    <property type="entry name" value="FOLATE SYNTHESIS PROTEINS"/>
    <property type="match status" value="1"/>
</dbReference>
<keyword evidence="12" id="KW-1185">Reference proteome</keyword>
<protein>
    <recommendedName>
        <fullName evidence="5">dihydropteroate synthase</fullName>
        <ecNumber evidence="5">2.5.1.15</ecNumber>
    </recommendedName>
</protein>
<comment type="cofactor">
    <cofactor evidence="2">
        <name>Mg(2+)</name>
        <dbReference type="ChEBI" id="CHEBI:18420"/>
    </cofactor>
</comment>
<dbReference type="CDD" id="cd00739">
    <property type="entry name" value="DHPS"/>
    <property type="match status" value="1"/>
</dbReference>
<evidence type="ECO:0000256" key="4">
    <source>
        <dbReference type="ARBA" id="ARBA00009503"/>
    </source>
</evidence>
<evidence type="ECO:0000313" key="11">
    <source>
        <dbReference type="EMBL" id="GAA1741601.1"/>
    </source>
</evidence>
<evidence type="ECO:0000259" key="10">
    <source>
        <dbReference type="PROSITE" id="PS50972"/>
    </source>
</evidence>
<keyword evidence="8" id="KW-0460">Magnesium</keyword>
<evidence type="ECO:0000256" key="5">
    <source>
        <dbReference type="ARBA" id="ARBA00012458"/>
    </source>
</evidence>